<dbReference type="STRING" id="573064.Mefer_0994"/>
<keyword evidence="2" id="KW-1185">Reference proteome</keyword>
<dbReference type="EMBL" id="CP001696">
    <property type="protein sequence ID" value="ACV24812.1"/>
    <property type="molecule type" value="Genomic_DNA"/>
</dbReference>
<accession>C7P8D0</accession>
<protein>
    <submittedName>
        <fullName evidence="1">Uncharacterized protein</fullName>
    </submittedName>
</protein>
<sequence>MDIDEFLNYLFNATKENFKKTDTLKLGLNLEKIIYQMKKSYLKF</sequence>
<evidence type="ECO:0000313" key="2">
    <source>
        <dbReference type="Proteomes" id="UP000001495"/>
    </source>
</evidence>
<dbReference type="Proteomes" id="UP000001495">
    <property type="component" value="Chromosome"/>
</dbReference>
<reference evidence="1" key="1">
    <citation type="submission" date="2009-08" db="EMBL/GenBank/DDBJ databases">
        <title>Complete sequence of chromosome of Methanocaldococcus fervens AG86.</title>
        <authorList>
            <consortium name="US DOE Joint Genome Institute"/>
            <person name="Lucas S."/>
            <person name="Copeland A."/>
            <person name="Lapidus A."/>
            <person name="Glavina del Rio T."/>
            <person name="Tice H."/>
            <person name="Bruce D."/>
            <person name="Goodwin L."/>
            <person name="Pitluck S."/>
            <person name="Chertkov O."/>
            <person name="Detter J.C."/>
            <person name="Han C."/>
            <person name="Tapia R."/>
            <person name="Larimer F."/>
            <person name="Land M."/>
            <person name="Hauser L."/>
            <person name="Kyrpides N."/>
            <person name="Ovchinnikova G."/>
            <person name="Lupa-Sieprawska M."/>
            <person name="Whitman W.B."/>
        </authorList>
    </citation>
    <scope>NUCLEOTIDE SEQUENCE [LARGE SCALE GENOMIC DNA]</scope>
    <source>
        <strain evidence="1">AG86</strain>
    </source>
</reference>
<evidence type="ECO:0000313" key="1">
    <source>
        <dbReference type="EMBL" id="ACV24812.1"/>
    </source>
</evidence>
<organism evidence="1 2">
    <name type="scientific">Methanocaldococcus fervens (strain DSM 4213 / JCM 15782 / AG86)</name>
    <name type="common">Methanococcus fervens</name>
    <dbReference type="NCBI Taxonomy" id="573064"/>
    <lineage>
        <taxon>Archaea</taxon>
        <taxon>Methanobacteriati</taxon>
        <taxon>Methanobacteriota</taxon>
        <taxon>Methanomada group</taxon>
        <taxon>Methanococci</taxon>
        <taxon>Methanococcales</taxon>
        <taxon>Methanocaldococcaceae</taxon>
        <taxon>Methanocaldococcus</taxon>
    </lineage>
</organism>
<dbReference type="HOGENOM" id="CLU_3210732_0_0_2"/>
<proteinExistence type="predicted"/>
<gene>
    <name evidence="1" type="ordered locus">Mefer_0994</name>
</gene>
<name>C7P8D0_METFA</name>
<dbReference type="AlphaFoldDB" id="C7P8D0"/>
<dbReference type="KEGG" id="mfe:Mefer_0994"/>